<dbReference type="AlphaFoldDB" id="A0A830GX27"/>
<reference evidence="1" key="2">
    <citation type="submission" date="2020-09" db="EMBL/GenBank/DDBJ databases">
        <authorList>
            <person name="Sun Q."/>
            <person name="Ohkuma M."/>
        </authorList>
    </citation>
    <scope>NUCLEOTIDE SEQUENCE</scope>
    <source>
        <strain evidence="1">JCM 31740</strain>
    </source>
</reference>
<sequence>MEDTVVKGKVKELRIEDWDRLKFNDDRQNVIAENFDDLKNALLSYLEGKEQEGLSGARLPFLSVEVV</sequence>
<reference evidence="1" key="1">
    <citation type="journal article" date="2014" name="Int. J. Syst. Evol. Microbiol.">
        <title>Complete genome sequence of Corynebacterium casei LMG S-19264T (=DSM 44701T), isolated from a smear-ripened cheese.</title>
        <authorList>
            <consortium name="US DOE Joint Genome Institute (JGI-PGF)"/>
            <person name="Walter F."/>
            <person name="Albersmeier A."/>
            <person name="Kalinowski J."/>
            <person name="Ruckert C."/>
        </authorList>
    </citation>
    <scope>NUCLEOTIDE SEQUENCE</scope>
    <source>
        <strain evidence="1">JCM 31740</strain>
    </source>
</reference>
<protein>
    <submittedName>
        <fullName evidence="1">Uncharacterized protein</fullName>
    </submittedName>
</protein>
<evidence type="ECO:0000313" key="1">
    <source>
        <dbReference type="EMBL" id="GGT89026.1"/>
    </source>
</evidence>
<name>A0A830GX27_9CREN</name>
<proteinExistence type="predicted"/>
<dbReference type="EMBL" id="BMQS01000003">
    <property type="protein sequence ID" value="GGT89026.1"/>
    <property type="molecule type" value="Genomic_DNA"/>
</dbReference>
<dbReference type="GeneID" id="69060099"/>
<comment type="caution">
    <text evidence="1">The sequence shown here is derived from an EMBL/GenBank/DDBJ whole genome shotgun (WGS) entry which is preliminary data.</text>
</comment>
<dbReference type="Proteomes" id="UP000616143">
    <property type="component" value="Unassembled WGS sequence"/>
</dbReference>
<dbReference type="Gene3D" id="1.10.196.30">
    <property type="match status" value="1"/>
</dbReference>
<evidence type="ECO:0000313" key="2">
    <source>
        <dbReference type="Proteomes" id="UP000616143"/>
    </source>
</evidence>
<dbReference type="RefSeq" id="WP_229768087.1">
    <property type="nucleotide sequence ID" value="NZ_AP018553.1"/>
</dbReference>
<organism evidence="1 2">
    <name type="scientific">Sulfodiicoccus acidiphilus</name>
    <dbReference type="NCBI Taxonomy" id="1670455"/>
    <lineage>
        <taxon>Archaea</taxon>
        <taxon>Thermoproteota</taxon>
        <taxon>Thermoprotei</taxon>
        <taxon>Sulfolobales</taxon>
        <taxon>Sulfolobaceae</taxon>
        <taxon>Sulfodiicoccus</taxon>
    </lineage>
</organism>
<accession>A0A830GX27</accession>
<gene>
    <name evidence="1" type="ORF">GCM10007116_03560</name>
</gene>